<gene>
    <name evidence="2" type="ORF">L1F29_14085</name>
</gene>
<dbReference type="EMBL" id="CP091430">
    <property type="protein sequence ID" value="UVI33637.1"/>
    <property type="molecule type" value="Genomic_DNA"/>
</dbReference>
<proteinExistence type="predicted"/>
<dbReference type="SUPFAM" id="SSF55729">
    <property type="entry name" value="Acyl-CoA N-acyltransferases (Nat)"/>
    <property type="match status" value="1"/>
</dbReference>
<name>A0ABY5SI07_9BACL</name>
<dbReference type="PANTHER" id="PTHR43610">
    <property type="entry name" value="BLL6696 PROTEIN"/>
    <property type="match status" value="1"/>
</dbReference>
<evidence type="ECO:0000259" key="1">
    <source>
        <dbReference type="Pfam" id="PF13302"/>
    </source>
</evidence>
<dbReference type="Gene3D" id="3.40.630.30">
    <property type="match status" value="1"/>
</dbReference>
<feature type="domain" description="N-acetyltransferase" evidence="1">
    <location>
        <begin position="11"/>
        <end position="150"/>
    </location>
</feature>
<keyword evidence="3" id="KW-1185">Reference proteome</keyword>
<organism evidence="2 3">
    <name type="scientific">Paenibacillus spongiae</name>
    <dbReference type="NCBI Taxonomy" id="2909671"/>
    <lineage>
        <taxon>Bacteria</taxon>
        <taxon>Bacillati</taxon>
        <taxon>Bacillota</taxon>
        <taxon>Bacilli</taxon>
        <taxon>Bacillales</taxon>
        <taxon>Paenibacillaceae</taxon>
        <taxon>Paenibacillus</taxon>
    </lineage>
</organism>
<protein>
    <submittedName>
        <fullName evidence="2">GNAT family N-acetyltransferase</fullName>
    </submittedName>
</protein>
<accession>A0ABY5SI07</accession>
<evidence type="ECO:0000313" key="3">
    <source>
        <dbReference type="Proteomes" id="UP001057877"/>
    </source>
</evidence>
<sequence length="193" mass="22272">MIESVTLTGLRAKLVPLTMEHAEGLYEASKSPAIWTYLPTKIHTLADTRSFIEQALSNKEAGTDIPFTVMDQDRNMIVGSTRFLNIARADRKLEIGWTWYHPSVWRTRINTECKYMMLAHCFEELKTVRVQFIADIRNERSNEAIRRLGAVQEGVLRRNRILSDGYVRDACVHSIIMEEWPDVKARLEGFLSN</sequence>
<reference evidence="2" key="1">
    <citation type="submission" date="2022-01" db="EMBL/GenBank/DDBJ databases">
        <title>Paenibacillus spongiae sp. nov., isolated from marine sponge.</title>
        <authorList>
            <person name="Li Z."/>
            <person name="Zhang M."/>
        </authorList>
    </citation>
    <scope>NUCLEOTIDE SEQUENCE</scope>
    <source>
        <strain evidence="2">PHS-Z3</strain>
    </source>
</reference>
<dbReference type="Pfam" id="PF13302">
    <property type="entry name" value="Acetyltransf_3"/>
    <property type="match status" value="1"/>
</dbReference>
<dbReference type="InterPro" id="IPR000182">
    <property type="entry name" value="GNAT_dom"/>
</dbReference>
<dbReference type="InterPro" id="IPR016181">
    <property type="entry name" value="Acyl_CoA_acyltransferase"/>
</dbReference>
<dbReference type="Proteomes" id="UP001057877">
    <property type="component" value="Chromosome"/>
</dbReference>
<evidence type="ECO:0000313" key="2">
    <source>
        <dbReference type="EMBL" id="UVI33637.1"/>
    </source>
</evidence>
<dbReference type="PANTHER" id="PTHR43610:SF1">
    <property type="entry name" value="N-ACETYLTRANSFERASE DOMAIN-CONTAINING PROTEIN"/>
    <property type="match status" value="1"/>
</dbReference>